<protein>
    <submittedName>
        <fullName evidence="2">Uncharacterized protein</fullName>
    </submittedName>
</protein>
<evidence type="ECO:0000313" key="3">
    <source>
        <dbReference type="Proteomes" id="UP001064489"/>
    </source>
</evidence>
<evidence type="ECO:0000313" key="2">
    <source>
        <dbReference type="EMBL" id="KAI9175132.1"/>
    </source>
</evidence>
<dbReference type="Proteomes" id="UP001064489">
    <property type="component" value="Chromosome 8"/>
</dbReference>
<keyword evidence="3" id="KW-1185">Reference proteome</keyword>
<dbReference type="EMBL" id="JAJSOW010000103">
    <property type="protein sequence ID" value="KAI9175132.1"/>
    <property type="molecule type" value="Genomic_DNA"/>
</dbReference>
<feature type="region of interest" description="Disordered" evidence="1">
    <location>
        <begin position="1"/>
        <end position="25"/>
    </location>
</feature>
<feature type="region of interest" description="Disordered" evidence="1">
    <location>
        <begin position="41"/>
        <end position="77"/>
    </location>
</feature>
<organism evidence="2 3">
    <name type="scientific">Acer negundo</name>
    <name type="common">Box elder</name>
    <dbReference type="NCBI Taxonomy" id="4023"/>
    <lineage>
        <taxon>Eukaryota</taxon>
        <taxon>Viridiplantae</taxon>
        <taxon>Streptophyta</taxon>
        <taxon>Embryophyta</taxon>
        <taxon>Tracheophyta</taxon>
        <taxon>Spermatophyta</taxon>
        <taxon>Magnoliopsida</taxon>
        <taxon>eudicotyledons</taxon>
        <taxon>Gunneridae</taxon>
        <taxon>Pentapetalae</taxon>
        <taxon>rosids</taxon>
        <taxon>malvids</taxon>
        <taxon>Sapindales</taxon>
        <taxon>Sapindaceae</taxon>
        <taxon>Hippocastanoideae</taxon>
        <taxon>Acereae</taxon>
        <taxon>Acer</taxon>
    </lineage>
</organism>
<sequence length="124" mass="13709">MGRRKGTVEFDETAPDDFDPSNPYKDPVAMLEMREHIASTISRNAVTSSNSTSTPPAASAGARTAATPLFTVPSRSPSTPIEFDRIRELPLASGGMPKWRRSWSSLFVFDIDSYLKHFFSNVLL</sequence>
<dbReference type="AlphaFoldDB" id="A0AAD5NQY4"/>
<evidence type="ECO:0000256" key="1">
    <source>
        <dbReference type="SAM" id="MobiDB-lite"/>
    </source>
</evidence>
<gene>
    <name evidence="2" type="ORF">LWI28_027846</name>
</gene>
<reference evidence="2" key="2">
    <citation type="submission" date="2023-02" db="EMBL/GenBank/DDBJ databases">
        <authorList>
            <person name="Swenson N.G."/>
            <person name="Wegrzyn J.L."/>
            <person name="Mcevoy S.L."/>
        </authorList>
    </citation>
    <scope>NUCLEOTIDE SEQUENCE</scope>
    <source>
        <strain evidence="2">91603</strain>
        <tissue evidence="2">Leaf</tissue>
    </source>
</reference>
<proteinExistence type="predicted"/>
<reference evidence="2" key="1">
    <citation type="journal article" date="2022" name="Plant J.">
        <title>Strategies of tolerance reflected in two North American maple genomes.</title>
        <authorList>
            <person name="McEvoy S.L."/>
            <person name="Sezen U.U."/>
            <person name="Trouern-Trend A."/>
            <person name="McMahon S.M."/>
            <person name="Schaberg P.G."/>
            <person name="Yang J."/>
            <person name="Wegrzyn J.L."/>
            <person name="Swenson N.G."/>
        </authorList>
    </citation>
    <scope>NUCLEOTIDE SEQUENCE</scope>
    <source>
        <strain evidence="2">91603</strain>
    </source>
</reference>
<comment type="caution">
    <text evidence="2">The sequence shown here is derived from an EMBL/GenBank/DDBJ whole genome shotgun (WGS) entry which is preliminary data.</text>
</comment>
<accession>A0AAD5NQY4</accession>
<name>A0AAD5NQY4_ACENE</name>
<feature type="compositionally biased region" description="Acidic residues" evidence="1">
    <location>
        <begin position="9"/>
        <end position="19"/>
    </location>
</feature>
<feature type="compositionally biased region" description="Low complexity" evidence="1">
    <location>
        <begin position="42"/>
        <end position="67"/>
    </location>
</feature>